<dbReference type="PANTHER" id="PTHR46696:SF4">
    <property type="entry name" value="BIOTIN BIOSYNTHESIS CYTOCHROME P450"/>
    <property type="match status" value="1"/>
</dbReference>
<sequence>MSTLAEVAQAVRAVADQLPSEAIEVAASCLEDSAAMVAATTAGSWSEEPAQIAALFASALDRIDEVRQLLAELSKRLHEIAPRARLAGLTGRWLAEPTRGGITGYLTGHHAARAVGESVLHNSLRVILHAGYESASRLLGSALLACLDTPGSLDTLADRDPDVFPEPNVLRLDRRPNPHVAFGRGPHTCPGSWLAALLVRTVLTALARDYPRVRQVSELVVRPNVTLRGLQRLDLSLC</sequence>
<keyword evidence="3" id="KW-1185">Reference proteome</keyword>
<proteinExistence type="inferred from homology"/>
<dbReference type="Proteomes" id="UP001205311">
    <property type="component" value="Unassembled WGS sequence"/>
</dbReference>
<protein>
    <recommendedName>
        <fullName evidence="4">Cytochrome P450</fullName>
    </recommendedName>
</protein>
<comment type="caution">
    <text evidence="2">The sequence shown here is derived from an EMBL/GenBank/DDBJ whole genome shotgun (WGS) entry which is preliminary data.</text>
</comment>
<dbReference type="RefSeq" id="WP_301305327.1">
    <property type="nucleotide sequence ID" value="NZ_JAMTCP010000046.1"/>
</dbReference>
<name>A0ABT1I1I6_STRSD</name>
<organism evidence="2 3">
    <name type="scientific">Streptoalloteichus tenebrarius (strain ATCC 17920 / DSM 40477 / JCM 4838 / CBS 697.72 / NBRC 16177 / NCIMB 11028 / NRRL B-12390 / A12253. 1 / ISP 5477)</name>
    <name type="common">Streptomyces tenebrarius</name>
    <dbReference type="NCBI Taxonomy" id="1933"/>
    <lineage>
        <taxon>Bacteria</taxon>
        <taxon>Bacillati</taxon>
        <taxon>Actinomycetota</taxon>
        <taxon>Actinomycetes</taxon>
        <taxon>Pseudonocardiales</taxon>
        <taxon>Pseudonocardiaceae</taxon>
        <taxon>Streptoalloteichus</taxon>
    </lineage>
</organism>
<gene>
    <name evidence="2" type="ORF">LX15_005377</name>
</gene>
<dbReference type="InterPro" id="IPR036396">
    <property type="entry name" value="Cyt_P450_sf"/>
</dbReference>
<dbReference type="SUPFAM" id="SSF48264">
    <property type="entry name" value="Cytochrome P450"/>
    <property type="match status" value="1"/>
</dbReference>
<evidence type="ECO:0000256" key="1">
    <source>
        <dbReference type="ARBA" id="ARBA00010617"/>
    </source>
</evidence>
<dbReference type="PROSITE" id="PS00086">
    <property type="entry name" value="CYTOCHROME_P450"/>
    <property type="match status" value="1"/>
</dbReference>
<dbReference type="InterPro" id="IPR017972">
    <property type="entry name" value="Cyt_P450_CS"/>
</dbReference>
<evidence type="ECO:0000313" key="3">
    <source>
        <dbReference type="Proteomes" id="UP001205311"/>
    </source>
</evidence>
<dbReference type="Gene3D" id="1.10.630.10">
    <property type="entry name" value="Cytochrome P450"/>
    <property type="match status" value="1"/>
</dbReference>
<evidence type="ECO:0008006" key="4">
    <source>
        <dbReference type="Google" id="ProtNLM"/>
    </source>
</evidence>
<accession>A0ABT1I1I6</accession>
<reference evidence="2 3" key="1">
    <citation type="submission" date="2022-06" db="EMBL/GenBank/DDBJ databases">
        <title>Genomic Encyclopedia of Archaeal and Bacterial Type Strains, Phase II (KMG-II): from individual species to whole genera.</title>
        <authorList>
            <person name="Goeker M."/>
        </authorList>
    </citation>
    <scope>NUCLEOTIDE SEQUENCE [LARGE SCALE GENOMIC DNA]</scope>
    <source>
        <strain evidence="2 3">DSM 40477</strain>
    </source>
</reference>
<evidence type="ECO:0000313" key="2">
    <source>
        <dbReference type="EMBL" id="MCP2261651.1"/>
    </source>
</evidence>
<dbReference type="PANTHER" id="PTHR46696">
    <property type="entry name" value="P450, PUTATIVE (EUROFUNG)-RELATED"/>
    <property type="match status" value="1"/>
</dbReference>
<dbReference type="EMBL" id="JAMTCP010000046">
    <property type="protein sequence ID" value="MCP2261651.1"/>
    <property type="molecule type" value="Genomic_DNA"/>
</dbReference>
<comment type="similarity">
    <text evidence="1">Belongs to the cytochrome P450 family.</text>
</comment>